<keyword evidence="1" id="KW-1133">Transmembrane helix</keyword>
<feature type="transmembrane region" description="Helical" evidence="1">
    <location>
        <begin position="253"/>
        <end position="272"/>
    </location>
</feature>
<feature type="domain" description="CAAX prenyl protease 2/Lysostaphin resistance protein A-like" evidence="2">
    <location>
        <begin position="167"/>
        <end position="261"/>
    </location>
</feature>
<keyword evidence="1" id="KW-0812">Transmembrane</keyword>
<evidence type="ECO:0000313" key="3">
    <source>
        <dbReference type="EMBL" id="SDN33609.1"/>
    </source>
</evidence>
<keyword evidence="1" id="KW-0472">Membrane</keyword>
<reference evidence="3 4" key="1">
    <citation type="submission" date="2016-10" db="EMBL/GenBank/DDBJ databases">
        <authorList>
            <person name="de Groot N.N."/>
        </authorList>
    </citation>
    <scope>NUCLEOTIDE SEQUENCE [LARGE SCALE GENOMIC DNA]</scope>
    <source>
        <strain evidence="3 4">KPR-7B</strain>
    </source>
</reference>
<dbReference type="Proteomes" id="UP000199671">
    <property type="component" value="Unassembled WGS sequence"/>
</dbReference>
<feature type="transmembrane region" description="Helical" evidence="1">
    <location>
        <begin position="125"/>
        <end position="144"/>
    </location>
</feature>
<evidence type="ECO:0000313" key="4">
    <source>
        <dbReference type="Proteomes" id="UP000199671"/>
    </source>
</evidence>
<feature type="transmembrane region" description="Helical" evidence="1">
    <location>
        <begin position="278"/>
        <end position="297"/>
    </location>
</feature>
<feature type="transmembrane region" description="Helical" evidence="1">
    <location>
        <begin position="37"/>
        <end position="60"/>
    </location>
</feature>
<protein>
    <recommendedName>
        <fullName evidence="2">CAAX prenyl protease 2/Lysostaphin resistance protein A-like domain-containing protein</fullName>
    </recommendedName>
</protein>
<accession>A0A1H0AJF7</accession>
<dbReference type="GO" id="GO:0004175">
    <property type="term" value="F:endopeptidase activity"/>
    <property type="evidence" value="ECO:0007669"/>
    <property type="project" value="UniProtKB-ARBA"/>
</dbReference>
<sequence>MGPLSVVGMSAHEITGAGVKTEAGPEARASRPGPGGAAARVAIAIAVMLLSATVPTLVMAIPGVEALLDGKVFGRGNTGLLLVCLAALAIMSLATACAFLCARILITRLDHVRSADLAMRPSPRALAWCVGMIITAFLVVSGTGLLGDLLGVARVEPAVPGDTWWSAILIQIALGFFLQGIPEELVWRGWLFRSLGSTRTAAAVSVLVFTVMHLASQGGQEGWGERFIYLAMPFGFGAAAMAARWVSGSTWAAVGAHGGFHLSNLLAVGIGVPVDEPVTWVVIGCLWLVAGAIVLLLHKTRAGRANAAVGACTQTTGRVTSKR</sequence>
<dbReference type="Pfam" id="PF02517">
    <property type="entry name" value="Rce1-like"/>
    <property type="match status" value="1"/>
</dbReference>
<dbReference type="GO" id="GO:0080120">
    <property type="term" value="P:CAAX-box protein maturation"/>
    <property type="evidence" value="ECO:0007669"/>
    <property type="project" value="UniProtKB-ARBA"/>
</dbReference>
<evidence type="ECO:0000256" key="1">
    <source>
        <dbReference type="SAM" id="Phobius"/>
    </source>
</evidence>
<dbReference type="InterPro" id="IPR003675">
    <property type="entry name" value="Rce1/LyrA-like_dom"/>
</dbReference>
<dbReference type="EMBL" id="FNHU01000027">
    <property type="protein sequence ID" value="SDN33609.1"/>
    <property type="molecule type" value="Genomic_DNA"/>
</dbReference>
<gene>
    <name evidence="3" type="ORF">SAMN04487766_1272</name>
</gene>
<organism evidence="3 4">
    <name type="scientific">Actinomyces ruminicola</name>
    <dbReference type="NCBI Taxonomy" id="332524"/>
    <lineage>
        <taxon>Bacteria</taxon>
        <taxon>Bacillati</taxon>
        <taxon>Actinomycetota</taxon>
        <taxon>Actinomycetes</taxon>
        <taxon>Actinomycetales</taxon>
        <taxon>Actinomycetaceae</taxon>
        <taxon>Actinomyces</taxon>
    </lineage>
</organism>
<name>A0A1H0AJF7_9ACTO</name>
<feature type="transmembrane region" description="Helical" evidence="1">
    <location>
        <begin position="194"/>
        <end position="215"/>
    </location>
</feature>
<feature type="transmembrane region" description="Helical" evidence="1">
    <location>
        <begin position="227"/>
        <end position="246"/>
    </location>
</feature>
<dbReference type="AlphaFoldDB" id="A0A1H0AJF7"/>
<feature type="transmembrane region" description="Helical" evidence="1">
    <location>
        <begin position="80"/>
        <end position="105"/>
    </location>
</feature>
<proteinExistence type="predicted"/>
<feature type="transmembrane region" description="Helical" evidence="1">
    <location>
        <begin position="164"/>
        <end position="182"/>
    </location>
</feature>
<evidence type="ECO:0000259" key="2">
    <source>
        <dbReference type="Pfam" id="PF02517"/>
    </source>
</evidence>